<dbReference type="AlphaFoldDB" id="A0A9D3PMC4"/>
<dbReference type="Pfam" id="PF13088">
    <property type="entry name" value="BNR_2"/>
    <property type="match status" value="1"/>
</dbReference>
<dbReference type="PANTHER" id="PTHR10628">
    <property type="entry name" value="SIALIDASE"/>
    <property type="match status" value="1"/>
</dbReference>
<gene>
    <name evidence="8" type="ORF">MATL_G00178700</name>
</gene>
<protein>
    <recommendedName>
        <fullName evidence="3">exo-alpha-sialidase</fullName>
        <ecNumber evidence="3">3.2.1.18</ecNumber>
    </recommendedName>
</protein>
<dbReference type="EMBL" id="JAFDVH010000015">
    <property type="protein sequence ID" value="KAG7463644.1"/>
    <property type="molecule type" value="Genomic_DNA"/>
</dbReference>
<dbReference type="InterPro" id="IPR011040">
    <property type="entry name" value="Sialidase"/>
</dbReference>
<reference evidence="8" key="1">
    <citation type="submission" date="2021-01" db="EMBL/GenBank/DDBJ databases">
        <authorList>
            <person name="Zahm M."/>
            <person name="Roques C."/>
            <person name="Cabau C."/>
            <person name="Klopp C."/>
            <person name="Donnadieu C."/>
            <person name="Jouanno E."/>
            <person name="Lampietro C."/>
            <person name="Louis A."/>
            <person name="Herpin A."/>
            <person name="Echchiki A."/>
            <person name="Berthelot C."/>
            <person name="Parey E."/>
            <person name="Roest-Crollius H."/>
            <person name="Braasch I."/>
            <person name="Postlethwait J."/>
            <person name="Bobe J."/>
            <person name="Montfort J."/>
            <person name="Bouchez O."/>
            <person name="Begum T."/>
            <person name="Mejri S."/>
            <person name="Adams A."/>
            <person name="Chen W.-J."/>
            <person name="Guiguen Y."/>
        </authorList>
    </citation>
    <scope>NUCLEOTIDE SEQUENCE</scope>
    <source>
        <strain evidence="8">YG-15Mar2019-1</strain>
        <tissue evidence="8">Brain</tissue>
    </source>
</reference>
<organism evidence="8 9">
    <name type="scientific">Megalops atlanticus</name>
    <name type="common">Tarpon</name>
    <name type="synonym">Clupea gigantea</name>
    <dbReference type="NCBI Taxonomy" id="7932"/>
    <lineage>
        <taxon>Eukaryota</taxon>
        <taxon>Metazoa</taxon>
        <taxon>Chordata</taxon>
        <taxon>Craniata</taxon>
        <taxon>Vertebrata</taxon>
        <taxon>Euteleostomi</taxon>
        <taxon>Actinopterygii</taxon>
        <taxon>Neopterygii</taxon>
        <taxon>Teleostei</taxon>
        <taxon>Elopiformes</taxon>
        <taxon>Megalopidae</taxon>
        <taxon>Megalops</taxon>
    </lineage>
</organism>
<evidence type="ECO:0000256" key="1">
    <source>
        <dbReference type="ARBA" id="ARBA00000427"/>
    </source>
</evidence>
<comment type="catalytic activity">
    <reaction evidence="1">
        <text>Hydrolysis of alpha-(2-&gt;3)-, alpha-(2-&gt;6)-, alpha-(2-&gt;8)- glycosidic linkages of terminal sialic acid residues in oligosaccharides, glycoproteins, glycolipids, colominic acid and synthetic substrates.</text>
        <dbReference type="EC" id="3.2.1.18"/>
    </reaction>
</comment>
<keyword evidence="5" id="KW-0119">Carbohydrate metabolism</keyword>
<name>A0A9D3PMC4_MEGAT</name>
<dbReference type="SUPFAM" id="SSF50939">
    <property type="entry name" value="Sialidases"/>
    <property type="match status" value="1"/>
</dbReference>
<keyword evidence="4" id="KW-0443">Lipid metabolism</keyword>
<dbReference type="GO" id="GO:0016020">
    <property type="term" value="C:membrane"/>
    <property type="evidence" value="ECO:0007669"/>
    <property type="project" value="TreeGrafter"/>
</dbReference>
<keyword evidence="9" id="KW-1185">Reference proteome</keyword>
<dbReference type="GO" id="GO:0009313">
    <property type="term" value="P:oligosaccharide catabolic process"/>
    <property type="evidence" value="ECO:0007669"/>
    <property type="project" value="TreeGrafter"/>
</dbReference>
<dbReference type="InterPro" id="IPR026856">
    <property type="entry name" value="Sialidase_fam"/>
</dbReference>
<sequence length="387" mass="43533">MADTKSDEIRLKPEPLFKQKENGETYRIPALISFREETSGQETYLAFAEKRTTPKDEDAKLLVMRRGSRKNGNIEWSPVQELEGARLTGHRTMNPCPVYERNSNTLFLFFICVKDGVTEKQQIKERKNAARLCYISSNDKGQSWNQKEGPIEIPIGEHAKEWATFAVGPGHGIQMKSGRLIVPAYAYSIPHGVKSHAFSLYSDDQGEMWHVGELIQEMSCECQMAEIIDHEGISHLYCNARNTSVCRVGALSKNEGASFEDTHLAQKLVEEKHGCQGSVISFPKPLSEDEDGVQKNGQNSARWLLYSHPTKKRGDMGVYLNKSPLDTSGWEGPWIIHHGPSGYSDLTHREGTERFACLMECGEKSESEKIVFVEFSLKDVMKACGEP</sequence>
<dbReference type="CDD" id="cd15482">
    <property type="entry name" value="Sialidase_non-viral"/>
    <property type="match status" value="1"/>
</dbReference>
<keyword evidence="6" id="KW-0326">Glycosidase</keyword>
<dbReference type="EC" id="3.2.1.18" evidence="3"/>
<comment type="caution">
    <text evidence="8">The sequence shown here is derived from an EMBL/GenBank/DDBJ whole genome shotgun (WGS) entry which is preliminary data.</text>
</comment>
<dbReference type="InterPro" id="IPR036278">
    <property type="entry name" value="Sialidase_sf"/>
</dbReference>
<dbReference type="PANTHER" id="PTHR10628:SF23">
    <property type="entry name" value="SIALIDASE-3"/>
    <property type="match status" value="1"/>
</dbReference>
<dbReference type="GO" id="GO:0005737">
    <property type="term" value="C:cytoplasm"/>
    <property type="evidence" value="ECO:0007669"/>
    <property type="project" value="TreeGrafter"/>
</dbReference>
<evidence type="ECO:0000313" key="9">
    <source>
        <dbReference type="Proteomes" id="UP001046870"/>
    </source>
</evidence>
<feature type="domain" description="Sialidase" evidence="7">
    <location>
        <begin position="55"/>
        <end position="351"/>
    </location>
</feature>
<evidence type="ECO:0000256" key="5">
    <source>
        <dbReference type="ARBA" id="ARBA00023277"/>
    </source>
</evidence>
<evidence type="ECO:0000256" key="4">
    <source>
        <dbReference type="ARBA" id="ARBA00022963"/>
    </source>
</evidence>
<proteinExistence type="inferred from homology"/>
<evidence type="ECO:0000259" key="7">
    <source>
        <dbReference type="Pfam" id="PF13088"/>
    </source>
</evidence>
<comment type="similarity">
    <text evidence="2">Belongs to the glycosyl hydrolase 33 family.</text>
</comment>
<accession>A0A9D3PMC4</accession>
<dbReference type="GO" id="GO:0006689">
    <property type="term" value="P:ganglioside catabolic process"/>
    <property type="evidence" value="ECO:0007669"/>
    <property type="project" value="TreeGrafter"/>
</dbReference>
<keyword evidence="6" id="KW-0378">Hydrolase</keyword>
<dbReference type="OrthoDB" id="2739686at2759"/>
<evidence type="ECO:0000256" key="3">
    <source>
        <dbReference type="ARBA" id="ARBA00012733"/>
    </source>
</evidence>
<dbReference type="Gene3D" id="2.120.10.10">
    <property type="match status" value="1"/>
</dbReference>
<dbReference type="GO" id="GO:0004308">
    <property type="term" value="F:exo-alpha-sialidase activity"/>
    <property type="evidence" value="ECO:0007669"/>
    <property type="project" value="UniProtKB-EC"/>
</dbReference>
<evidence type="ECO:0000313" key="8">
    <source>
        <dbReference type="EMBL" id="KAG7463644.1"/>
    </source>
</evidence>
<keyword evidence="4" id="KW-0442">Lipid degradation</keyword>
<evidence type="ECO:0000256" key="2">
    <source>
        <dbReference type="ARBA" id="ARBA00009348"/>
    </source>
</evidence>
<dbReference type="Proteomes" id="UP001046870">
    <property type="component" value="Chromosome 15"/>
</dbReference>
<evidence type="ECO:0000256" key="6">
    <source>
        <dbReference type="ARBA" id="ARBA00023295"/>
    </source>
</evidence>